<sequence length="254" mass="27930">MCWLRLITRIIDSRQLIGTPSLAAFLQLELFRIHAESLGHTLLKNKKIGVYIMLDSAFISYVTVMSITPGPNNLLLAASGVNFGLRRTFPMMLGITFGCALQCALMTTLLAFILSWVGVVRLPLVTLGGGYLLWLSWKIFNSGTPNARDSEQPMGFIQGALFQAINPKAWLMAMNVAILFTPREGATLSHTLLIVGGFALLNLPCVAVWAVMGDQLRHALRVNWKLRLFNGVMGGLMAITALWLLADEWLTALA</sequence>
<keyword evidence="3 7" id="KW-0812">Transmembrane</keyword>
<dbReference type="GO" id="GO:0005886">
    <property type="term" value="C:plasma membrane"/>
    <property type="evidence" value="ECO:0007669"/>
    <property type="project" value="UniProtKB-SubCell"/>
</dbReference>
<evidence type="ECO:0000256" key="5">
    <source>
        <dbReference type="ARBA" id="ARBA00022989"/>
    </source>
</evidence>
<name>A0A0T9LQL1_YERKR</name>
<protein>
    <submittedName>
        <fullName evidence="8">LysE family transporter</fullName>
    </submittedName>
</protein>
<feature type="transmembrane region" description="Helical" evidence="7">
    <location>
        <begin position="88"/>
        <end position="112"/>
    </location>
</feature>
<evidence type="ECO:0000256" key="7">
    <source>
        <dbReference type="SAM" id="Phobius"/>
    </source>
</evidence>
<keyword evidence="4" id="KW-0029">Amino-acid transport</keyword>
<comment type="subcellular location">
    <subcellularLocation>
        <location evidence="1">Cell membrane</location>
        <topology evidence="1">Multi-pass membrane protein</topology>
    </subcellularLocation>
</comment>
<organism evidence="8 9">
    <name type="scientific">Yersinia kristensenii</name>
    <dbReference type="NCBI Taxonomy" id="28152"/>
    <lineage>
        <taxon>Bacteria</taxon>
        <taxon>Pseudomonadati</taxon>
        <taxon>Pseudomonadota</taxon>
        <taxon>Gammaproteobacteria</taxon>
        <taxon>Enterobacterales</taxon>
        <taxon>Yersiniaceae</taxon>
        <taxon>Yersinia</taxon>
    </lineage>
</organism>
<dbReference type="GO" id="GO:0033228">
    <property type="term" value="P:cysteine export across plasma membrane"/>
    <property type="evidence" value="ECO:0007669"/>
    <property type="project" value="TreeGrafter"/>
</dbReference>
<reference evidence="8 9" key="1">
    <citation type="submission" date="2015-03" db="EMBL/GenBank/DDBJ databases">
        <authorList>
            <person name="Murphy D."/>
        </authorList>
    </citation>
    <scope>NUCLEOTIDE SEQUENCE [LARGE SCALE GENOMIC DNA]</scope>
    <source>
        <strain evidence="8 9">FCF326</strain>
    </source>
</reference>
<dbReference type="Pfam" id="PF01810">
    <property type="entry name" value="LysE"/>
    <property type="match status" value="1"/>
</dbReference>
<dbReference type="PANTHER" id="PTHR30086:SF20">
    <property type="entry name" value="ARGININE EXPORTER PROTEIN ARGO-RELATED"/>
    <property type="match status" value="1"/>
</dbReference>
<keyword evidence="2" id="KW-1003">Cell membrane</keyword>
<feature type="transmembrane region" description="Helical" evidence="7">
    <location>
        <begin position="192"/>
        <end position="212"/>
    </location>
</feature>
<keyword evidence="6 7" id="KW-0472">Membrane</keyword>
<proteinExistence type="predicted"/>
<dbReference type="GO" id="GO:0015171">
    <property type="term" value="F:amino acid transmembrane transporter activity"/>
    <property type="evidence" value="ECO:0007669"/>
    <property type="project" value="TreeGrafter"/>
</dbReference>
<dbReference type="EMBL" id="CPYI01000014">
    <property type="protein sequence ID" value="CNF15464.1"/>
    <property type="molecule type" value="Genomic_DNA"/>
</dbReference>
<evidence type="ECO:0000256" key="4">
    <source>
        <dbReference type="ARBA" id="ARBA00022970"/>
    </source>
</evidence>
<evidence type="ECO:0000256" key="3">
    <source>
        <dbReference type="ARBA" id="ARBA00022692"/>
    </source>
</evidence>
<feature type="transmembrane region" description="Helical" evidence="7">
    <location>
        <begin position="119"/>
        <end position="140"/>
    </location>
</feature>
<evidence type="ECO:0000256" key="6">
    <source>
        <dbReference type="ARBA" id="ARBA00023136"/>
    </source>
</evidence>
<feature type="transmembrane region" description="Helical" evidence="7">
    <location>
        <begin position="48"/>
        <end position="68"/>
    </location>
</feature>
<dbReference type="PANTHER" id="PTHR30086">
    <property type="entry name" value="ARGININE EXPORTER PROTEIN ARGO"/>
    <property type="match status" value="1"/>
</dbReference>
<dbReference type="AlphaFoldDB" id="A0A0T9LQL1"/>
<keyword evidence="4" id="KW-0813">Transport</keyword>
<evidence type="ECO:0000313" key="9">
    <source>
        <dbReference type="Proteomes" id="UP000045824"/>
    </source>
</evidence>
<evidence type="ECO:0000256" key="1">
    <source>
        <dbReference type="ARBA" id="ARBA00004651"/>
    </source>
</evidence>
<keyword evidence="5 7" id="KW-1133">Transmembrane helix</keyword>
<evidence type="ECO:0000313" key="8">
    <source>
        <dbReference type="EMBL" id="CNF15464.1"/>
    </source>
</evidence>
<accession>A0A0T9LQL1</accession>
<dbReference type="InterPro" id="IPR001123">
    <property type="entry name" value="LeuE-type"/>
</dbReference>
<evidence type="ECO:0000256" key="2">
    <source>
        <dbReference type="ARBA" id="ARBA00022475"/>
    </source>
</evidence>
<gene>
    <name evidence="8" type="primary">eamB_3</name>
    <name evidence="8" type="ORF">ERS008491_03170</name>
</gene>
<feature type="transmembrane region" description="Helical" evidence="7">
    <location>
        <begin position="224"/>
        <end position="246"/>
    </location>
</feature>
<dbReference type="Proteomes" id="UP000045824">
    <property type="component" value="Unassembled WGS sequence"/>
</dbReference>